<evidence type="ECO:0000313" key="11">
    <source>
        <dbReference type="Proteomes" id="UP001205105"/>
    </source>
</evidence>
<dbReference type="PANTHER" id="PTHR12918">
    <property type="entry name" value="CYSTEINE DIOXYGENASE"/>
    <property type="match status" value="1"/>
</dbReference>
<evidence type="ECO:0000256" key="3">
    <source>
        <dbReference type="ARBA" id="ARBA00022723"/>
    </source>
</evidence>
<evidence type="ECO:0000256" key="1">
    <source>
        <dbReference type="ARBA" id="ARBA00006622"/>
    </source>
</evidence>
<keyword evidence="5 9" id="KW-0560">Oxidoreductase</keyword>
<dbReference type="InterPro" id="IPR011051">
    <property type="entry name" value="RmlC_Cupin_sf"/>
</dbReference>
<dbReference type="Proteomes" id="UP001205105">
    <property type="component" value="Unassembled WGS sequence"/>
</dbReference>
<evidence type="ECO:0000256" key="9">
    <source>
        <dbReference type="RuleBase" id="RU366010"/>
    </source>
</evidence>
<organism evidence="10 11">
    <name type="scientific">Chlorella ohadii</name>
    <dbReference type="NCBI Taxonomy" id="2649997"/>
    <lineage>
        <taxon>Eukaryota</taxon>
        <taxon>Viridiplantae</taxon>
        <taxon>Chlorophyta</taxon>
        <taxon>core chlorophytes</taxon>
        <taxon>Trebouxiophyceae</taxon>
        <taxon>Chlorellales</taxon>
        <taxon>Chlorellaceae</taxon>
        <taxon>Chlorella clade</taxon>
        <taxon>Chlorella</taxon>
    </lineage>
</organism>
<feature type="binding site" evidence="8">
    <location>
        <position position="126"/>
    </location>
    <ligand>
        <name>Fe cation</name>
        <dbReference type="ChEBI" id="CHEBI:24875"/>
        <note>catalytic</note>
    </ligand>
</feature>
<evidence type="ECO:0000313" key="10">
    <source>
        <dbReference type="EMBL" id="KAI7837288.1"/>
    </source>
</evidence>
<comment type="similarity">
    <text evidence="1 9">Belongs to the cysteine dioxygenase family.</text>
</comment>
<proteinExistence type="inferred from homology"/>
<dbReference type="Gene3D" id="2.60.120.10">
    <property type="entry name" value="Jelly Rolls"/>
    <property type="match status" value="1"/>
</dbReference>
<keyword evidence="4 9" id="KW-0223">Dioxygenase</keyword>
<dbReference type="GO" id="GO:0017172">
    <property type="term" value="F:cysteine dioxygenase activity"/>
    <property type="evidence" value="ECO:0007669"/>
    <property type="project" value="UniProtKB-UniRule"/>
</dbReference>
<dbReference type="Pfam" id="PF05995">
    <property type="entry name" value="CDO_I"/>
    <property type="match status" value="1"/>
</dbReference>
<dbReference type="GO" id="GO:0019448">
    <property type="term" value="P:L-cysteine catabolic process"/>
    <property type="evidence" value="ECO:0007669"/>
    <property type="project" value="TreeGrafter"/>
</dbReference>
<evidence type="ECO:0000256" key="2">
    <source>
        <dbReference type="ARBA" id="ARBA00013133"/>
    </source>
</evidence>
<dbReference type="EC" id="1.13.11.20" evidence="2 9"/>
<keyword evidence="7" id="KW-0883">Thioether bond</keyword>
<protein>
    <recommendedName>
        <fullName evidence="2 9">Cysteine dioxygenase</fullName>
        <ecNumber evidence="2 9">1.13.11.20</ecNumber>
    </recommendedName>
</protein>
<evidence type="ECO:0000256" key="4">
    <source>
        <dbReference type="ARBA" id="ARBA00022964"/>
    </source>
</evidence>
<gene>
    <name evidence="10" type="ORF">COHA_008902</name>
</gene>
<dbReference type="GO" id="GO:0008198">
    <property type="term" value="F:ferrous iron binding"/>
    <property type="evidence" value="ECO:0007669"/>
    <property type="project" value="TreeGrafter"/>
</dbReference>
<accession>A0AAD5H165</accession>
<dbReference type="AlphaFoldDB" id="A0AAD5H165"/>
<dbReference type="InterPro" id="IPR014710">
    <property type="entry name" value="RmlC-like_jellyroll"/>
</dbReference>
<reference evidence="10" key="1">
    <citation type="submission" date="2020-11" db="EMBL/GenBank/DDBJ databases">
        <title>Chlorella ohadii genome sequencing and assembly.</title>
        <authorList>
            <person name="Murik O."/>
            <person name="Treves H."/>
            <person name="Kedem I."/>
            <person name="Shotland Y."/>
            <person name="Kaplan A."/>
        </authorList>
    </citation>
    <scope>NUCLEOTIDE SEQUENCE</scope>
    <source>
        <strain evidence="10">1</strain>
    </source>
</reference>
<sequence>MAPLEVLNAVPAEAAAPALKLVAAAGPAAPLTLQLDARCGAAPEAPHLQHMFDSLAEAFAAERAVGFTIGSHQPPQSAARLDAADWRALAKFCDSHYVRHLVDENGDFEMILICWKKGQASRVHNHAQSHCWLNVLSGGVEELRFTTGDTPVGAEPAVAPRLPGVISAHAPCPLLTPAGVGKVGLGGTAYINDTIALHAVRCDDAACDAAGEEGAVSLHVYAPPIRRVKLYEQEENRVTVRAPGFATIRGVVDADLQDMSRLSSSL</sequence>
<keyword evidence="11" id="KW-1185">Reference proteome</keyword>
<evidence type="ECO:0000256" key="7">
    <source>
        <dbReference type="PIRSR" id="PIRSR610300-50"/>
    </source>
</evidence>
<dbReference type="SUPFAM" id="SSF51182">
    <property type="entry name" value="RmlC-like cupins"/>
    <property type="match status" value="1"/>
</dbReference>
<evidence type="ECO:0000256" key="8">
    <source>
        <dbReference type="PIRSR" id="PIRSR610300-51"/>
    </source>
</evidence>
<keyword evidence="6 8" id="KW-0408">Iron</keyword>
<feature type="binding site" evidence="8">
    <location>
        <position position="198"/>
    </location>
    <ligand>
        <name>Fe cation</name>
        <dbReference type="ChEBI" id="CHEBI:24875"/>
        <note>catalytic</note>
    </ligand>
</feature>
<feature type="cross-link" description="3'-(S-cysteinyl)-tyrosine (Cys-Tyr)" evidence="7">
    <location>
        <begin position="131"/>
        <end position="221"/>
    </location>
</feature>
<evidence type="ECO:0000256" key="6">
    <source>
        <dbReference type="ARBA" id="ARBA00023004"/>
    </source>
</evidence>
<keyword evidence="3 8" id="KW-0479">Metal-binding</keyword>
<feature type="binding site" evidence="8">
    <location>
        <position position="124"/>
    </location>
    <ligand>
        <name>Fe cation</name>
        <dbReference type="ChEBI" id="CHEBI:24875"/>
        <note>catalytic</note>
    </ligand>
</feature>
<dbReference type="PANTHER" id="PTHR12918:SF1">
    <property type="entry name" value="CYSTEINE DIOXYGENASE TYPE 1"/>
    <property type="match status" value="1"/>
</dbReference>
<comment type="caution">
    <text evidence="10">The sequence shown here is derived from an EMBL/GenBank/DDBJ whole genome shotgun (WGS) entry which is preliminary data.</text>
</comment>
<evidence type="ECO:0000256" key="5">
    <source>
        <dbReference type="ARBA" id="ARBA00023002"/>
    </source>
</evidence>
<dbReference type="EMBL" id="JADXDR010000158">
    <property type="protein sequence ID" value="KAI7837288.1"/>
    <property type="molecule type" value="Genomic_DNA"/>
</dbReference>
<dbReference type="InterPro" id="IPR010300">
    <property type="entry name" value="CDO_1"/>
</dbReference>
<dbReference type="CDD" id="cd10548">
    <property type="entry name" value="cupin_CDO"/>
    <property type="match status" value="1"/>
</dbReference>
<name>A0AAD5H165_9CHLO</name>
<comment type="catalytic activity">
    <reaction evidence="9">
        <text>L-cysteine + O2 = 3-sulfino-L-alanine + H(+)</text>
        <dbReference type="Rhea" id="RHEA:20441"/>
        <dbReference type="ChEBI" id="CHEBI:15378"/>
        <dbReference type="ChEBI" id="CHEBI:15379"/>
        <dbReference type="ChEBI" id="CHEBI:35235"/>
        <dbReference type="ChEBI" id="CHEBI:61085"/>
        <dbReference type="EC" id="1.13.11.20"/>
    </reaction>
</comment>
<comment type="cofactor">
    <cofactor evidence="9">
        <name>Fe cation</name>
        <dbReference type="ChEBI" id="CHEBI:24875"/>
    </cofactor>
    <text evidence="9">Binds 1 Fe cation per subunit.</text>
</comment>